<keyword evidence="3" id="KW-1185">Reference proteome</keyword>
<dbReference type="RefSeq" id="WP_169732557.1">
    <property type="nucleotide sequence ID" value="NZ_KI519499.1"/>
</dbReference>
<accession>A0A8B6XCY8</accession>
<organism evidence="3 4">
    <name type="scientific">Derxia gummosa DSM 723</name>
    <dbReference type="NCBI Taxonomy" id="1121388"/>
    <lineage>
        <taxon>Bacteria</taxon>
        <taxon>Pseudomonadati</taxon>
        <taxon>Pseudomonadota</taxon>
        <taxon>Betaproteobacteria</taxon>
        <taxon>Burkholderiales</taxon>
        <taxon>Alcaligenaceae</taxon>
        <taxon>Derxia</taxon>
    </lineage>
</organism>
<dbReference type="InterPro" id="IPR002347">
    <property type="entry name" value="SDR_fam"/>
</dbReference>
<dbReference type="Pfam" id="PF13561">
    <property type="entry name" value="adh_short_C2"/>
    <property type="match status" value="1"/>
</dbReference>
<dbReference type="GO" id="GO:0016491">
    <property type="term" value="F:oxidoreductase activity"/>
    <property type="evidence" value="ECO:0007669"/>
    <property type="project" value="UniProtKB-KW"/>
</dbReference>
<dbReference type="InterPro" id="IPR036291">
    <property type="entry name" value="NAD(P)-bd_dom_sf"/>
</dbReference>
<dbReference type="PANTHER" id="PTHR43639">
    <property type="entry name" value="OXIDOREDUCTASE, SHORT-CHAIN DEHYDROGENASE/REDUCTASE FAMILY (AFU_ORTHOLOGUE AFUA_5G02870)"/>
    <property type="match status" value="1"/>
</dbReference>
<dbReference type="PANTHER" id="PTHR43639:SF1">
    <property type="entry name" value="SHORT-CHAIN DEHYDROGENASE_REDUCTASE FAMILY PROTEIN"/>
    <property type="match status" value="1"/>
</dbReference>
<protein>
    <submittedName>
        <fullName evidence="4">SDR family oxidoreductase</fullName>
    </submittedName>
</protein>
<evidence type="ECO:0000256" key="1">
    <source>
        <dbReference type="ARBA" id="ARBA00006484"/>
    </source>
</evidence>
<evidence type="ECO:0000313" key="4">
    <source>
        <dbReference type="RefSeq" id="WP_169732557.1"/>
    </source>
</evidence>
<dbReference type="SUPFAM" id="SSF51735">
    <property type="entry name" value="NAD(P)-binding Rossmann-fold domains"/>
    <property type="match status" value="1"/>
</dbReference>
<reference evidence="4" key="1">
    <citation type="submission" date="2025-08" db="UniProtKB">
        <authorList>
            <consortium name="RefSeq"/>
        </authorList>
    </citation>
    <scope>IDENTIFICATION</scope>
</reference>
<evidence type="ECO:0000313" key="3">
    <source>
        <dbReference type="Proteomes" id="UP000675920"/>
    </source>
</evidence>
<keyword evidence="2" id="KW-0560">Oxidoreductase</keyword>
<sequence>MQTLARKVWLRAPAMSGQSLAAAFARRDERRPDFHLDSAPPVGKRASKRARVAADAAQAALGGLDALVYLAPEPAEGADLVETVVAATVDFTAAARAAAHAMSRGDGGEIVVVCDIAGVCGRQGRAVEASVAGALLGAVRCLAKEFGRQAINVNAVCHASVPEFGVVQPLAPAEQELFGLMKLGRPVGVDQLAQNIVHLVGGRHALTGQLLHAADGLII</sequence>
<dbReference type="Gene3D" id="3.40.50.720">
    <property type="entry name" value="NAD(P)-binding Rossmann-like Domain"/>
    <property type="match status" value="1"/>
</dbReference>
<comment type="similarity">
    <text evidence="1">Belongs to the short-chain dehydrogenases/reductases (SDR) family.</text>
</comment>
<proteinExistence type="inferred from homology"/>
<dbReference type="Proteomes" id="UP000675920">
    <property type="component" value="Unplaced"/>
</dbReference>
<name>A0A8B6XCY8_9BURK</name>
<dbReference type="AlphaFoldDB" id="A0A8B6XCY8"/>
<evidence type="ECO:0000256" key="2">
    <source>
        <dbReference type="ARBA" id="ARBA00023002"/>
    </source>
</evidence>